<accession>A0A9E2KAT2</accession>
<dbReference type="SUPFAM" id="SSF53850">
    <property type="entry name" value="Periplasmic binding protein-like II"/>
    <property type="match status" value="1"/>
</dbReference>
<dbReference type="Proteomes" id="UP000824229">
    <property type="component" value="Unassembled WGS sequence"/>
</dbReference>
<evidence type="ECO:0000313" key="1">
    <source>
        <dbReference type="EMBL" id="MBU3803445.1"/>
    </source>
</evidence>
<comment type="caution">
    <text evidence="1">The sequence shown here is derived from an EMBL/GenBank/DDBJ whole genome shotgun (WGS) entry which is preliminary data.</text>
</comment>
<dbReference type="Gene3D" id="3.40.190.10">
    <property type="entry name" value="Periplasmic binding protein-like II"/>
    <property type="match status" value="2"/>
</dbReference>
<organism evidence="1 2">
    <name type="scientific">Candidatus Cellulosilyticum pullistercoris</name>
    <dbReference type="NCBI Taxonomy" id="2838521"/>
    <lineage>
        <taxon>Bacteria</taxon>
        <taxon>Bacillati</taxon>
        <taxon>Bacillota</taxon>
        <taxon>Clostridia</taxon>
        <taxon>Lachnospirales</taxon>
        <taxon>Cellulosilyticaceae</taxon>
        <taxon>Cellulosilyticum</taxon>
    </lineage>
</organism>
<protein>
    <submittedName>
        <fullName evidence="1">ABC transporter substrate-binding protein</fullName>
    </submittedName>
</protein>
<dbReference type="AlphaFoldDB" id="A0A9E2KAT2"/>
<gene>
    <name evidence="1" type="ORF">H9872_01625</name>
</gene>
<reference evidence="1" key="1">
    <citation type="journal article" date="2021" name="PeerJ">
        <title>Extensive microbial diversity within the chicken gut microbiome revealed by metagenomics and culture.</title>
        <authorList>
            <person name="Gilroy R."/>
            <person name="Ravi A."/>
            <person name="Getino M."/>
            <person name="Pursley I."/>
            <person name="Horton D.L."/>
            <person name="Alikhan N.F."/>
            <person name="Baker D."/>
            <person name="Gharbi K."/>
            <person name="Hall N."/>
            <person name="Watson M."/>
            <person name="Adriaenssens E.M."/>
            <person name="Foster-Nyarko E."/>
            <person name="Jarju S."/>
            <person name="Secka A."/>
            <person name="Antonio M."/>
            <person name="Oren A."/>
            <person name="Chaudhuri R.R."/>
            <person name="La Ragione R."/>
            <person name="Hildebrand F."/>
            <person name="Pallen M.J."/>
        </authorList>
    </citation>
    <scope>NUCLEOTIDE SEQUENCE</scope>
    <source>
        <strain evidence="1">B5-657</strain>
    </source>
</reference>
<sequence length="253" mass="27729">TWVDGFSEQATADALQRLKDAYAEGLIDMEVTTNKTSSCRDKYYAGQVGAFTYWAGKWSATIDENVKQVNPNGSIVGIAPIKELGQYVERQSPVIAITNKCENPAGVFKYLFEVMVDGDKGQMIFNYGAEGTHYTMDNGKMTQLPDPEVPTSSFTNIFVDPLIGISTWTNGDPMADSRNPLVQTTNDIFMQNSKVAPVIVSNDVKSNYAPTLLDIRTVIVTDVVTGDMTVEEGMASYKEQTSSMVDEILASLN</sequence>
<proteinExistence type="predicted"/>
<name>A0A9E2KAT2_9FIRM</name>
<evidence type="ECO:0000313" key="2">
    <source>
        <dbReference type="Proteomes" id="UP000824229"/>
    </source>
</evidence>
<reference evidence="1" key="2">
    <citation type="submission" date="2021-04" db="EMBL/GenBank/DDBJ databases">
        <authorList>
            <person name="Gilroy R."/>
        </authorList>
    </citation>
    <scope>NUCLEOTIDE SEQUENCE</scope>
    <source>
        <strain evidence="1">B5-657</strain>
    </source>
</reference>
<feature type="non-terminal residue" evidence="1">
    <location>
        <position position="1"/>
    </location>
</feature>
<dbReference type="EMBL" id="JAHLFQ010000026">
    <property type="protein sequence ID" value="MBU3803445.1"/>
    <property type="molecule type" value="Genomic_DNA"/>
</dbReference>